<organism evidence="1 2">
    <name type="scientific">Amblyomma americanum</name>
    <name type="common">Lone star tick</name>
    <dbReference type="NCBI Taxonomy" id="6943"/>
    <lineage>
        <taxon>Eukaryota</taxon>
        <taxon>Metazoa</taxon>
        <taxon>Ecdysozoa</taxon>
        <taxon>Arthropoda</taxon>
        <taxon>Chelicerata</taxon>
        <taxon>Arachnida</taxon>
        <taxon>Acari</taxon>
        <taxon>Parasitiformes</taxon>
        <taxon>Ixodida</taxon>
        <taxon>Ixodoidea</taxon>
        <taxon>Ixodidae</taxon>
        <taxon>Amblyomminae</taxon>
        <taxon>Amblyomma</taxon>
    </lineage>
</organism>
<evidence type="ECO:0000313" key="1">
    <source>
        <dbReference type="EMBL" id="KAK8782792.1"/>
    </source>
</evidence>
<dbReference type="Proteomes" id="UP001321473">
    <property type="component" value="Unassembled WGS sequence"/>
</dbReference>
<name>A0AAQ4F801_AMBAM</name>
<sequence length="89" mass="10059">MLWNLAILHGPKSGGSWSLDGCLPNRVDESREQLLEYLLSCYERITLEERIGPRRVEEALTALLSEVRLQVVRQVVLLLCGTLAGPRWA</sequence>
<reference evidence="1 2" key="1">
    <citation type="journal article" date="2023" name="Arcadia Sci">
        <title>De novo assembly of a long-read Amblyomma americanum tick genome.</title>
        <authorList>
            <person name="Chou S."/>
            <person name="Poskanzer K.E."/>
            <person name="Rollins M."/>
            <person name="Thuy-Boun P.S."/>
        </authorList>
    </citation>
    <scope>NUCLEOTIDE SEQUENCE [LARGE SCALE GENOMIC DNA]</scope>
    <source>
        <strain evidence="1">F_SG_1</strain>
        <tissue evidence="1">Salivary glands</tissue>
    </source>
</reference>
<comment type="caution">
    <text evidence="1">The sequence shown here is derived from an EMBL/GenBank/DDBJ whole genome shotgun (WGS) entry which is preliminary data.</text>
</comment>
<dbReference type="EMBL" id="JARKHS020006276">
    <property type="protein sequence ID" value="KAK8782792.1"/>
    <property type="molecule type" value="Genomic_DNA"/>
</dbReference>
<accession>A0AAQ4F801</accession>
<proteinExistence type="predicted"/>
<gene>
    <name evidence="1" type="ORF">V5799_015866</name>
</gene>
<dbReference type="AlphaFoldDB" id="A0AAQ4F801"/>
<protein>
    <submittedName>
        <fullName evidence="1">Uncharacterized protein</fullName>
    </submittedName>
</protein>
<evidence type="ECO:0000313" key="2">
    <source>
        <dbReference type="Proteomes" id="UP001321473"/>
    </source>
</evidence>
<keyword evidence="2" id="KW-1185">Reference proteome</keyword>